<dbReference type="AlphaFoldDB" id="A0A8J3C3Q3"/>
<name>A0A8J3C3Q3_9ACTN</name>
<reference evidence="6" key="2">
    <citation type="submission" date="2020-09" db="EMBL/GenBank/DDBJ databases">
        <authorList>
            <person name="Sun Q."/>
            <person name="Zhou Y."/>
        </authorList>
    </citation>
    <scope>NUCLEOTIDE SEQUENCE</scope>
    <source>
        <strain evidence="6">CGMCC 4.7299</strain>
    </source>
</reference>
<comment type="caution">
    <text evidence="6">The sequence shown here is derived from an EMBL/GenBank/DDBJ whole genome shotgun (WGS) entry which is preliminary data.</text>
</comment>
<dbReference type="EMBL" id="BMMX01000024">
    <property type="protein sequence ID" value="GGL05812.1"/>
    <property type="molecule type" value="Genomic_DNA"/>
</dbReference>
<keyword evidence="2" id="KW-0288">FMN</keyword>
<accession>A0A8J3C3Q3</accession>
<evidence type="ECO:0000313" key="6">
    <source>
        <dbReference type="EMBL" id="GGL05812.1"/>
    </source>
</evidence>
<sequence length="196" mass="21108">MGRLDDAGRTLLFSGARTVNAFASTPVSDTELAEIWDLAKWPPTAANSQPLRVLYLRTSEAKDRVVPLMNEGNRDKTASAPVVAVLAADTSFHEHMPTLFPIKPELRDVFDANPAMREGSAKFSASLQIGYFLLAVRANGLAAGPMAGFDAAAVDKEFFPGGRFTSLLVVNIGHPGENASYPRGPRLPHETAVQFL</sequence>
<evidence type="ECO:0000256" key="3">
    <source>
        <dbReference type="ARBA" id="ARBA00022857"/>
    </source>
</evidence>
<keyword evidence="4" id="KW-0560">Oxidoreductase</keyword>
<evidence type="ECO:0000256" key="2">
    <source>
        <dbReference type="ARBA" id="ARBA00022643"/>
    </source>
</evidence>
<feature type="domain" description="Nitroreductase" evidence="5">
    <location>
        <begin position="17"/>
        <end position="158"/>
    </location>
</feature>
<dbReference type="InterPro" id="IPR050461">
    <property type="entry name" value="Nitroreductase_HadB/RutE"/>
</dbReference>
<evidence type="ECO:0000259" key="5">
    <source>
        <dbReference type="Pfam" id="PF00881"/>
    </source>
</evidence>
<dbReference type="PANTHER" id="PTHR43543:SF1">
    <property type="entry name" value="MALONIC SEMIALDEHYDE REDUCTASE RUTE-RELATED"/>
    <property type="match status" value="1"/>
</dbReference>
<dbReference type="InterPro" id="IPR023936">
    <property type="entry name" value="RutE-like"/>
</dbReference>
<evidence type="ECO:0000256" key="4">
    <source>
        <dbReference type="ARBA" id="ARBA00023002"/>
    </source>
</evidence>
<dbReference type="PANTHER" id="PTHR43543">
    <property type="entry name" value="MALONIC SEMIALDEHYDE REDUCTASE RUTE-RELATED"/>
    <property type="match status" value="1"/>
</dbReference>
<keyword evidence="3" id="KW-0521">NADP</keyword>
<evidence type="ECO:0000256" key="1">
    <source>
        <dbReference type="ARBA" id="ARBA00022630"/>
    </source>
</evidence>
<dbReference type="SUPFAM" id="SSF55469">
    <property type="entry name" value="FMN-dependent nitroreductase-like"/>
    <property type="match status" value="1"/>
</dbReference>
<reference evidence="6" key="1">
    <citation type="journal article" date="2014" name="Int. J. Syst. Evol. Microbiol.">
        <title>Complete genome sequence of Corynebacterium casei LMG S-19264T (=DSM 44701T), isolated from a smear-ripened cheese.</title>
        <authorList>
            <consortium name="US DOE Joint Genome Institute (JGI-PGF)"/>
            <person name="Walter F."/>
            <person name="Albersmeier A."/>
            <person name="Kalinowski J."/>
            <person name="Ruckert C."/>
        </authorList>
    </citation>
    <scope>NUCLEOTIDE SEQUENCE</scope>
    <source>
        <strain evidence="6">CGMCC 4.7299</strain>
    </source>
</reference>
<dbReference type="GO" id="GO:0016491">
    <property type="term" value="F:oxidoreductase activity"/>
    <property type="evidence" value="ECO:0007669"/>
    <property type="project" value="UniProtKB-KW"/>
</dbReference>
<dbReference type="InterPro" id="IPR000415">
    <property type="entry name" value="Nitroreductase-like"/>
</dbReference>
<dbReference type="InterPro" id="IPR029479">
    <property type="entry name" value="Nitroreductase"/>
</dbReference>
<dbReference type="Gene3D" id="3.40.109.10">
    <property type="entry name" value="NADH Oxidase"/>
    <property type="match status" value="1"/>
</dbReference>
<keyword evidence="7" id="KW-1185">Reference proteome</keyword>
<proteinExistence type="predicted"/>
<dbReference type="Proteomes" id="UP000656042">
    <property type="component" value="Unassembled WGS sequence"/>
</dbReference>
<protein>
    <submittedName>
        <fullName evidence="6">Putative NADH dehydrogenase/NAD(P)H nitroreductase</fullName>
    </submittedName>
</protein>
<evidence type="ECO:0000313" key="7">
    <source>
        <dbReference type="Proteomes" id="UP000656042"/>
    </source>
</evidence>
<keyword evidence="1" id="KW-0285">Flavoprotein</keyword>
<gene>
    <name evidence="6" type="ORF">GCM10012284_45180</name>
</gene>
<organism evidence="6 7">
    <name type="scientific">Mangrovihabitans endophyticus</name>
    <dbReference type="NCBI Taxonomy" id="1751298"/>
    <lineage>
        <taxon>Bacteria</taxon>
        <taxon>Bacillati</taxon>
        <taxon>Actinomycetota</taxon>
        <taxon>Actinomycetes</taxon>
        <taxon>Micromonosporales</taxon>
        <taxon>Micromonosporaceae</taxon>
        <taxon>Mangrovihabitans</taxon>
    </lineage>
</organism>
<dbReference type="Pfam" id="PF00881">
    <property type="entry name" value="Nitroreductase"/>
    <property type="match status" value="1"/>
</dbReference>
<dbReference type="CDD" id="cd02148">
    <property type="entry name" value="RutE-like"/>
    <property type="match status" value="1"/>
</dbReference>
<dbReference type="NCBIfam" id="NF003768">
    <property type="entry name" value="PRK05365.1"/>
    <property type="match status" value="1"/>
</dbReference>